<protein>
    <submittedName>
        <fullName evidence="1">Uncharacterized protein</fullName>
    </submittedName>
</protein>
<dbReference type="Pfam" id="PF19398">
    <property type="entry name" value="DurB-like"/>
    <property type="match status" value="1"/>
</dbReference>
<dbReference type="RefSeq" id="WP_111319848.1">
    <property type="nucleotide sequence ID" value="NZ_BIFX01000001.1"/>
</dbReference>
<dbReference type="Proteomes" id="UP000248806">
    <property type="component" value="Unassembled WGS sequence"/>
</dbReference>
<dbReference type="EMBL" id="QKUF01000002">
    <property type="protein sequence ID" value="PZW34364.1"/>
    <property type="molecule type" value="Genomic_DNA"/>
</dbReference>
<name>A0A326UF81_THEHA</name>
<gene>
    <name evidence="1" type="ORF">EI42_01201</name>
</gene>
<evidence type="ECO:0000313" key="1">
    <source>
        <dbReference type="EMBL" id="PZW34364.1"/>
    </source>
</evidence>
<dbReference type="OrthoDB" id="3482080at2"/>
<organism evidence="1 2">
    <name type="scientific">Thermosporothrix hazakensis</name>
    <dbReference type="NCBI Taxonomy" id="644383"/>
    <lineage>
        <taxon>Bacteria</taxon>
        <taxon>Bacillati</taxon>
        <taxon>Chloroflexota</taxon>
        <taxon>Ktedonobacteria</taxon>
        <taxon>Ktedonobacterales</taxon>
        <taxon>Thermosporotrichaceae</taxon>
        <taxon>Thermosporothrix</taxon>
    </lineage>
</organism>
<evidence type="ECO:0000313" key="2">
    <source>
        <dbReference type="Proteomes" id="UP000248806"/>
    </source>
</evidence>
<keyword evidence="2" id="KW-1185">Reference proteome</keyword>
<reference evidence="1 2" key="1">
    <citation type="submission" date="2018-06" db="EMBL/GenBank/DDBJ databases">
        <title>Genomic Encyclopedia of Archaeal and Bacterial Type Strains, Phase II (KMG-II): from individual species to whole genera.</title>
        <authorList>
            <person name="Goeker M."/>
        </authorList>
    </citation>
    <scope>NUCLEOTIDE SEQUENCE [LARGE SCALE GENOMIC DNA]</scope>
    <source>
        <strain evidence="1 2">ATCC BAA-1881</strain>
    </source>
</reference>
<dbReference type="AlphaFoldDB" id="A0A326UF81"/>
<sequence>MPALPCADEQLLYQAAVDHTFRSALMEQPTAFGIDRNAVRIPDAVEPQDQATLNFWREAIAAIEVYGCVQSCSFGPITAICDGNTK</sequence>
<accession>A0A326UF81</accession>
<dbReference type="InterPro" id="IPR046016">
    <property type="entry name" value="Dur/DurB-like"/>
</dbReference>
<dbReference type="InterPro" id="IPR048275">
    <property type="entry name" value="Cinnamycin_RiPP"/>
</dbReference>
<comment type="caution">
    <text evidence="1">The sequence shown here is derived from an EMBL/GenBank/DDBJ whole genome shotgun (WGS) entry which is preliminary data.</text>
</comment>
<dbReference type="NCBIfam" id="NF033431">
    <property type="entry name" value="cinnamycin_RiPP"/>
    <property type="match status" value="1"/>
</dbReference>
<proteinExistence type="predicted"/>